<reference evidence="5" key="3">
    <citation type="submission" date="2020-10" db="UniProtKB">
        <authorList>
            <consortium name="WormBaseParasite"/>
        </authorList>
    </citation>
    <scope>IDENTIFICATION</scope>
</reference>
<dbReference type="PROSITE" id="PS50184">
    <property type="entry name" value="VWFC_2"/>
    <property type="match status" value="2"/>
</dbReference>
<feature type="domain" description="VWFC" evidence="2">
    <location>
        <begin position="474"/>
        <end position="543"/>
    </location>
</feature>
<keyword evidence="1" id="KW-1133">Transmembrane helix</keyword>
<name>A0A068WJI3_ECHGR</name>
<dbReference type="EMBL" id="LK028580">
    <property type="protein sequence ID" value="CDS19932.1"/>
    <property type="molecule type" value="Genomic_DNA"/>
</dbReference>
<proteinExistence type="predicted"/>
<gene>
    <name evidence="3" type="ORF">EgrG_000211500</name>
</gene>
<organism evidence="3">
    <name type="scientific">Echinococcus granulosus</name>
    <name type="common">Hydatid tapeworm</name>
    <dbReference type="NCBI Taxonomy" id="6210"/>
    <lineage>
        <taxon>Eukaryota</taxon>
        <taxon>Metazoa</taxon>
        <taxon>Spiralia</taxon>
        <taxon>Lophotrochozoa</taxon>
        <taxon>Platyhelminthes</taxon>
        <taxon>Cestoda</taxon>
        <taxon>Eucestoda</taxon>
        <taxon>Cyclophyllidea</taxon>
        <taxon>Taeniidae</taxon>
        <taxon>Echinococcus</taxon>
        <taxon>Echinococcus granulosus group</taxon>
    </lineage>
</organism>
<dbReference type="Proteomes" id="UP000492820">
    <property type="component" value="Unassembled WGS sequence"/>
</dbReference>
<feature type="domain" description="VWFC" evidence="2">
    <location>
        <begin position="230"/>
        <end position="295"/>
    </location>
</feature>
<dbReference type="SUPFAM" id="SSF57603">
    <property type="entry name" value="FnI-like domain"/>
    <property type="match status" value="1"/>
</dbReference>
<dbReference type="PROSITE" id="PS01208">
    <property type="entry name" value="VWFC_1"/>
    <property type="match status" value="1"/>
</dbReference>
<evidence type="ECO:0000313" key="4">
    <source>
        <dbReference type="Proteomes" id="UP000492820"/>
    </source>
</evidence>
<dbReference type="AlphaFoldDB" id="A0A068WJI3"/>
<dbReference type="InterPro" id="IPR001007">
    <property type="entry name" value="VWF_dom"/>
</dbReference>
<accession>A0A068WJI3</accession>
<evidence type="ECO:0000313" key="3">
    <source>
        <dbReference type="EMBL" id="CDS19932.1"/>
    </source>
</evidence>
<reference evidence="3 4" key="1">
    <citation type="journal article" date="2013" name="Nature">
        <title>The genomes of four tapeworm species reveal adaptations to parasitism.</title>
        <authorList>
            <person name="Tsai I.J."/>
            <person name="Zarowiecki M."/>
            <person name="Holroyd N."/>
            <person name="Garciarrubio A."/>
            <person name="Sanchez-Flores A."/>
            <person name="Brooks K.L."/>
            <person name="Tracey A."/>
            <person name="Bobes R.J."/>
            <person name="Fragoso G."/>
            <person name="Sciutto E."/>
            <person name="Aslett M."/>
            <person name="Beasley H."/>
            <person name="Bennett H.M."/>
            <person name="Cai J."/>
            <person name="Camicia F."/>
            <person name="Clark R."/>
            <person name="Cucher M."/>
            <person name="De Silva N."/>
            <person name="Day T.A."/>
            <person name="Deplazes P."/>
            <person name="Estrada K."/>
            <person name="Fernandez C."/>
            <person name="Holland P.W."/>
            <person name="Hou J."/>
            <person name="Hu S."/>
            <person name="Huckvale T."/>
            <person name="Hung S.S."/>
            <person name="Kamenetzky L."/>
            <person name="Keane J.A."/>
            <person name="Kiss F."/>
            <person name="Koziol U."/>
            <person name="Lambert O."/>
            <person name="Liu K."/>
            <person name="Luo X."/>
            <person name="Luo Y."/>
            <person name="Macchiaroli N."/>
            <person name="Nichol S."/>
            <person name="Paps J."/>
            <person name="Parkinson J."/>
            <person name="Pouchkina-Stantcheva N."/>
            <person name="Riddiford N."/>
            <person name="Rosenzvit M."/>
            <person name="Salinas G."/>
            <person name="Wasmuth J.D."/>
            <person name="Zamanian M."/>
            <person name="Zheng Y."/>
            <person name="Cai X."/>
            <person name="Soberon X."/>
            <person name="Olson P.D."/>
            <person name="Laclette J.P."/>
            <person name="Brehm K."/>
            <person name="Berriman M."/>
            <person name="Garciarrubio A."/>
            <person name="Bobes R.J."/>
            <person name="Fragoso G."/>
            <person name="Sanchez-Flores A."/>
            <person name="Estrada K."/>
            <person name="Cevallos M.A."/>
            <person name="Morett E."/>
            <person name="Gonzalez V."/>
            <person name="Portillo T."/>
            <person name="Ochoa-Leyva A."/>
            <person name="Jose M.V."/>
            <person name="Sciutto E."/>
            <person name="Landa A."/>
            <person name="Jimenez L."/>
            <person name="Valdes V."/>
            <person name="Carrero J.C."/>
            <person name="Larralde C."/>
            <person name="Morales-Montor J."/>
            <person name="Limon-Lason J."/>
            <person name="Soberon X."/>
            <person name="Laclette J.P."/>
        </authorList>
    </citation>
    <scope>NUCLEOTIDE SEQUENCE [LARGE SCALE GENOMIC DNA]</scope>
</reference>
<keyword evidence="1" id="KW-0472">Membrane</keyword>
<evidence type="ECO:0000256" key="1">
    <source>
        <dbReference type="SAM" id="Phobius"/>
    </source>
</evidence>
<feature type="transmembrane region" description="Helical" evidence="1">
    <location>
        <begin position="690"/>
        <end position="716"/>
    </location>
</feature>
<reference evidence="3" key="2">
    <citation type="submission" date="2014-06" db="EMBL/GenBank/DDBJ databases">
        <authorList>
            <person name="Aslett M."/>
        </authorList>
    </citation>
    <scope>NUCLEOTIDE SEQUENCE</scope>
</reference>
<dbReference type="OrthoDB" id="6264463at2759"/>
<sequence>MHHHQPKVALIAVQLQRLHRDSSTTSSSSSPALTTSQAQILIIWAVGRNIFPPHNDNVVSSCRRRKRQRRFSFCNLGALATASLMLRHSHKPKSSKSLVVFIILLCLVSKVTCLKEERSKSSDGNVPAEDTENLIFDKTMGFCLDAEGERHGLFSSWRESSTGCQCSCQSVGNVLVSLCDENCENNLTEDTEEGQSSLSQSDEPFASLVYRGIPKRNANVKPKAEKLPERSCRDENSGNRYLDGQSWMSSGRACAKCYCTNGTADCESSVLHCQSSCLPGQKLVSTGPCCEHKCIGEPIVSRTGASSTESCTAPTGQHGEVALRQQQCVDQRCQCINGNWFCIDTCTPVEELQCPPDERIFWDPFCCPRCKGTKKCSVAVATINWLEEAPMHKGLPRFVSIFTPEGEKEVLSAASLVASQTAPATGVAEGIGAEKTSLITVEPAQHLVTHAGRCVCTDGELRCSRPGAGIWHDTDCYYSHGIKGRYYPRGEHWKAHNDECSDCQCLDGRQYTCARTPCSALFLCPAGKVPVAALGDCCPSTCEDAALVNPNEDFDQSLHELEQAPIETAPEGGRSASEWPQTLANSTKCKPLGDLTATADTASNILLPTKSLVIIRRACVSLKCVCSSEGNWVCADYCVPCQGVSTQGTSADTDAPDIFHPVRPRTADGCCPKCTDSDDKEESPDFGNRYPVAITCFLAPLALTPFFVLISCCICLRYRQKLKKLRATELNQTKFHLEGGPTTHSAQSSLAVPLTISTNAEGASPPIRSDKVPAVFGGRDSIHQSLLFSAKLDEAPLAPIKFWRLSASYSCLPEVHHIHTDSNNPNFEDSTLQKSLLTATTSSSDGTPSKNPQKTIITHPPIGETCNSSPMSSSSPQLTKAEFMITESSLDWRSCLRRSSTQPKTHFFPHAWKKVLSKSVTRAATAPPLPGEHEVMPYFSVPQTHPLKTTSSDVEAAHQIIHTHNSASTDLAGISEAV</sequence>
<protein>
    <submittedName>
        <fullName evidence="3 5">von Willebrand factor type C</fullName>
    </submittedName>
</protein>
<keyword evidence="1" id="KW-0812">Transmembrane</keyword>
<evidence type="ECO:0000313" key="5">
    <source>
        <dbReference type="WBParaSite" id="EgrG_000211500"/>
    </source>
</evidence>
<dbReference type="WBParaSite" id="EgrG_000211500">
    <property type="protein sequence ID" value="EgrG_000211500"/>
    <property type="gene ID" value="EgrG_000211500"/>
</dbReference>
<evidence type="ECO:0000259" key="2">
    <source>
        <dbReference type="PROSITE" id="PS50184"/>
    </source>
</evidence>
<dbReference type="SMART" id="SM00214">
    <property type="entry name" value="VWC"/>
    <property type="match status" value="2"/>
</dbReference>